<dbReference type="PROSITE" id="PS52016">
    <property type="entry name" value="TONB_DEPENDENT_REC_3"/>
    <property type="match status" value="1"/>
</dbReference>
<dbReference type="SUPFAM" id="SSF56935">
    <property type="entry name" value="Porins"/>
    <property type="match status" value="1"/>
</dbReference>
<feature type="chain" id="PRO_5002215602" evidence="10">
    <location>
        <begin position="31"/>
        <end position="714"/>
    </location>
</feature>
<keyword evidence="4 8" id="KW-0812">Transmembrane</keyword>
<evidence type="ECO:0000259" key="12">
    <source>
        <dbReference type="Pfam" id="PF07715"/>
    </source>
</evidence>
<comment type="caution">
    <text evidence="13">The sequence shown here is derived from an EMBL/GenBank/DDBJ whole genome shotgun (WGS) entry which is preliminary data.</text>
</comment>
<evidence type="ECO:0000313" key="13">
    <source>
        <dbReference type="EMBL" id="GAN13546.1"/>
    </source>
</evidence>
<keyword evidence="10" id="KW-0732">Signal</keyword>
<evidence type="ECO:0000256" key="8">
    <source>
        <dbReference type="PROSITE-ProRule" id="PRU01360"/>
    </source>
</evidence>
<dbReference type="InterPro" id="IPR039426">
    <property type="entry name" value="TonB-dep_rcpt-like"/>
</dbReference>
<accession>A0A0C9MS09</accession>
<keyword evidence="2 8" id="KW-0813">Transport</keyword>
<dbReference type="Gene3D" id="2.170.130.10">
    <property type="entry name" value="TonB-dependent receptor, plug domain"/>
    <property type="match status" value="1"/>
</dbReference>
<keyword evidence="14" id="KW-1185">Reference proteome</keyword>
<evidence type="ECO:0000256" key="2">
    <source>
        <dbReference type="ARBA" id="ARBA00022448"/>
    </source>
</evidence>
<evidence type="ECO:0000256" key="10">
    <source>
        <dbReference type="SAM" id="SignalP"/>
    </source>
</evidence>
<keyword evidence="3 8" id="KW-1134">Transmembrane beta strand</keyword>
<proteinExistence type="inferred from homology"/>
<evidence type="ECO:0000256" key="4">
    <source>
        <dbReference type="ARBA" id="ARBA00022692"/>
    </source>
</evidence>
<evidence type="ECO:0000259" key="11">
    <source>
        <dbReference type="Pfam" id="PF00593"/>
    </source>
</evidence>
<evidence type="ECO:0000256" key="5">
    <source>
        <dbReference type="ARBA" id="ARBA00023077"/>
    </source>
</evidence>
<dbReference type="Pfam" id="PF00593">
    <property type="entry name" value="TonB_dep_Rec_b-barrel"/>
    <property type="match status" value="1"/>
</dbReference>
<evidence type="ECO:0000256" key="7">
    <source>
        <dbReference type="ARBA" id="ARBA00023237"/>
    </source>
</evidence>
<feature type="non-terminal residue" evidence="13">
    <location>
        <position position="714"/>
    </location>
</feature>
<dbReference type="Proteomes" id="UP000032025">
    <property type="component" value="Unassembled WGS sequence"/>
</dbReference>
<dbReference type="Gene3D" id="2.40.170.20">
    <property type="entry name" value="TonB-dependent receptor, beta-barrel domain"/>
    <property type="match status" value="1"/>
</dbReference>
<gene>
    <name evidence="13" type="ORF">SP6_21_00010</name>
</gene>
<evidence type="ECO:0000256" key="9">
    <source>
        <dbReference type="RuleBase" id="RU003357"/>
    </source>
</evidence>
<feature type="signal peptide" evidence="10">
    <location>
        <begin position="1"/>
        <end position="30"/>
    </location>
</feature>
<comment type="subcellular location">
    <subcellularLocation>
        <location evidence="1 8">Cell outer membrane</location>
        <topology evidence="1 8">Multi-pass membrane protein</topology>
    </subcellularLocation>
</comment>
<evidence type="ECO:0000256" key="6">
    <source>
        <dbReference type="ARBA" id="ARBA00023136"/>
    </source>
</evidence>
<evidence type="ECO:0000256" key="3">
    <source>
        <dbReference type="ARBA" id="ARBA00022452"/>
    </source>
</evidence>
<dbReference type="GO" id="GO:0009279">
    <property type="term" value="C:cell outer membrane"/>
    <property type="evidence" value="ECO:0007669"/>
    <property type="project" value="UniProtKB-SubCell"/>
</dbReference>
<dbReference type="Pfam" id="PF07715">
    <property type="entry name" value="Plug"/>
    <property type="match status" value="1"/>
</dbReference>
<keyword evidence="6 8" id="KW-0472">Membrane</keyword>
<feature type="domain" description="TonB-dependent receptor-like beta-barrel" evidence="11">
    <location>
        <begin position="415"/>
        <end position="703"/>
    </location>
</feature>
<name>A0A0C9MS09_SPHPI</name>
<organism evidence="13 14">
    <name type="scientific">Sphingomonas paucimobilis NBRC 13935</name>
    <dbReference type="NCBI Taxonomy" id="1219050"/>
    <lineage>
        <taxon>Bacteria</taxon>
        <taxon>Pseudomonadati</taxon>
        <taxon>Pseudomonadota</taxon>
        <taxon>Alphaproteobacteria</taxon>
        <taxon>Sphingomonadales</taxon>
        <taxon>Sphingomonadaceae</taxon>
        <taxon>Sphingomonas</taxon>
    </lineage>
</organism>
<feature type="domain" description="TonB-dependent receptor plug" evidence="12">
    <location>
        <begin position="75"/>
        <end position="191"/>
    </location>
</feature>
<dbReference type="InterPro" id="IPR012910">
    <property type="entry name" value="Plug_dom"/>
</dbReference>
<dbReference type="InterPro" id="IPR000531">
    <property type="entry name" value="Beta-barrel_TonB"/>
</dbReference>
<comment type="similarity">
    <text evidence="8 9">Belongs to the TonB-dependent receptor family.</text>
</comment>
<dbReference type="InterPro" id="IPR037066">
    <property type="entry name" value="Plug_dom_sf"/>
</dbReference>
<keyword evidence="7 8" id="KW-0998">Cell outer membrane</keyword>
<reference evidence="13 14" key="1">
    <citation type="submission" date="2014-08" db="EMBL/GenBank/DDBJ databases">
        <title>Whole genome shotgun sequence of Sphingomonas paucimobilis NBRC 13935.</title>
        <authorList>
            <person name="Hosoyama A."/>
            <person name="Hashimoto M."/>
            <person name="Hosoyama Y."/>
            <person name="Noguchi M."/>
            <person name="Uohara A."/>
            <person name="Ohji S."/>
            <person name="Katano-Makiyama Y."/>
            <person name="Ichikawa N."/>
            <person name="Kimura A."/>
            <person name="Yamazoe A."/>
            <person name="Fujita N."/>
        </authorList>
    </citation>
    <scope>NUCLEOTIDE SEQUENCE [LARGE SCALE GENOMIC DNA]</scope>
    <source>
        <strain evidence="13 14">NBRC 13935</strain>
    </source>
</reference>
<protein>
    <submittedName>
        <fullName evidence="13">DNA, contig: SP621</fullName>
    </submittedName>
</protein>
<dbReference type="EMBL" id="BBJS01000021">
    <property type="protein sequence ID" value="GAN13546.1"/>
    <property type="molecule type" value="Genomic_DNA"/>
</dbReference>
<dbReference type="AlphaFoldDB" id="A0A0C9MS09"/>
<sequence>MTNSWIGLRKPGLLATVAPLSMLLGAPALAQSVPDANQNAETNAQVAQGAEQADAGTGGDIVVTGSIIRGADVGPSPVSTITAENLDVRGINTVQAGIQALSSNNGPALTNSFTANGAFASGASSVSLRGLSTNSTLVLFDGLRAAYYPLSDDGTRNFVDLNTIPDDIVDRVEVLRDGASSSYGADAIAGVVNIITKRSVKGVMGRAEAGISERGYNANQRLSLTAGTGDLDEQGYNAYISGFYYRSEGVKARQLPGPFNSSDERGICSNRTGTTVCGPNNIANGLDQNGQYTNGFAINTPNFYVRPADATNTTALGRYQLLNPAAGCLTGNPYNPTAAELALPANAPAGILFPQYSTSQNPTPAIDPNSAILALPVYVCPRSTVGACNATNGTLNPNNPFAAAGQVARLVGQLPNSFESTKTRSRVYRAAFGINGTIFDDVDYRFDATAMHTDLRLEQNGYVYIQHLLDVIKDGSYNFINPGLNSQATLNYLTPTNITNDSSDLLQAQFTLGKAIMTLPGGDLRVAVGGSIFYEAIDAPSANSDENGPTQRYFRLNAFGTSGNRTVSSAFYEINAPIFDQLTVNASGRYDHYSSGQSAFSPKFGAIFKPIRQVSLRGTYSRGFRIPSFGEANALPTTGYVTQQLSSIPAAFLRQYSINPGANQICSAATPQFCSAYIANYSIGQTTLASQNLDPEKSRSFTAASRSIRCAACR</sequence>
<dbReference type="InterPro" id="IPR036942">
    <property type="entry name" value="Beta-barrel_TonB_sf"/>
</dbReference>
<dbReference type="PANTHER" id="PTHR47234">
    <property type="match status" value="1"/>
</dbReference>
<evidence type="ECO:0000256" key="1">
    <source>
        <dbReference type="ARBA" id="ARBA00004571"/>
    </source>
</evidence>
<keyword evidence="5 9" id="KW-0798">TonB box</keyword>
<dbReference type="PANTHER" id="PTHR47234:SF1">
    <property type="entry name" value="TONB-DEPENDENT RECEPTOR"/>
    <property type="match status" value="1"/>
</dbReference>
<evidence type="ECO:0000313" key="14">
    <source>
        <dbReference type="Proteomes" id="UP000032025"/>
    </source>
</evidence>